<keyword evidence="3 9" id="KW-0028">Amino-acid biosynthesis</keyword>
<comment type="caution">
    <text evidence="9">Lacks conserved residue(s) required for the propagation of feature annotation.</text>
</comment>
<dbReference type="InterPro" id="IPR022663">
    <property type="entry name" value="DapB_C"/>
</dbReference>
<keyword evidence="8 9" id="KW-0457">Lysine biosynthesis</keyword>
<evidence type="ECO:0000256" key="8">
    <source>
        <dbReference type="ARBA" id="ARBA00023154"/>
    </source>
</evidence>
<dbReference type="EC" id="1.17.1.8" evidence="9 10"/>
<evidence type="ECO:0000313" key="14">
    <source>
        <dbReference type="Proteomes" id="UP000236311"/>
    </source>
</evidence>
<evidence type="ECO:0000256" key="9">
    <source>
        <dbReference type="HAMAP-Rule" id="MF_00102"/>
    </source>
</evidence>
<dbReference type="PIRSF" id="PIRSF000161">
    <property type="entry name" value="DHPR"/>
    <property type="match status" value="1"/>
</dbReference>
<feature type="binding site" evidence="9">
    <location>
        <position position="144"/>
    </location>
    <ligand>
        <name>(S)-2,3,4,5-tetrahydrodipicolinate</name>
        <dbReference type="ChEBI" id="CHEBI:16845"/>
    </ligand>
</feature>
<organism evidence="13 14">
    <name type="scientific">Acetatifactor muris</name>
    <dbReference type="NCBI Taxonomy" id="879566"/>
    <lineage>
        <taxon>Bacteria</taxon>
        <taxon>Bacillati</taxon>
        <taxon>Bacillota</taxon>
        <taxon>Clostridia</taxon>
        <taxon>Lachnospirales</taxon>
        <taxon>Lachnospiraceae</taxon>
        <taxon>Acetatifactor</taxon>
    </lineage>
</organism>
<keyword evidence="6 9" id="KW-0560">Oxidoreductase</keyword>
<dbReference type="SUPFAM" id="SSF55347">
    <property type="entry name" value="Glyceraldehyde-3-phosphate dehydrogenase-like, C-terminal domain"/>
    <property type="match status" value="1"/>
</dbReference>
<feature type="binding site" evidence="9">
    <location>
        <begin position="85"/>
        <end position="87"/>
    </location>
    <ligand>
        <name>NAD(+)</name>
        <dbReference type="ChEBI" id="CHEBI:57540"/>
    </ligand>
</feature>
<evidence type="ECO:0000256" key="2">
    <source>
        <dbReference type="ARBA" id="ARBA00022490"/>
    </source>
</evidence>
<dbReference type="GO" id="GO:0016726">
    <property type="term" value="F:oxidoreductase activity, acting on CH or CH2 groups, NAD or NADP as acceptor"/>
    <property type="evidence" value="ECO:0007669"/>
    <property type="project" value="UniProtKB-UniRule"/>
</dbReference>
<dbReference type="GO" id="GO:0051287">
    <property type="term" value="F:NAD binding"/>
    <property type="evidence" value="ECO:0007669"/>
    <property type="project" value="UniProtKB-UniRule"/>
</dbReference>
<accession>A0A2K4ZM72</accession>
<keyword evidence="7 9" id="KW-0520">NAD</keyword>
<name>A0A2K4ZM72_9FIRM</name>
<feature type="binding site" evidence="9">
    <location>
        <begin position="8"/>
        <end position="13"/>
    </location>
    <ligand>
        <name>NAD(+)</name>
        <dbReference type="ChEBI" id="CHEBI:57540"/>
    </ligand>
</feature>
<comment type="catalytic activity">
    <reaction evidence="9">
        <text>(S)-2,3,4,5-tetrahydrodipicolinate + NAD(+) + H2O = (2S,4S)-4-hydroxy-2,3,4,5-tetrahydrodipicolinate + NADH + H(+)</text>
        <dbReference type="Rhea" id="RHEA:35323"/>
        <dbReference type="ChEBI" id="CHEBI:15377"/>
        <dbReference type="ChEBI" id="CHEBI:15378"/>
        <dbReference type="ChEBI" id="CHEBI:16845"/>
        <dbReference type="ChEBI" id="CHEBI:57540"/>
        <dbReference type="ChEBI" id="CHEBI:57945"/>
        <dbReference type="ChEBI" id="CHEBI:67139"/>
        <dbReference type="EC" id="1.17.1.8"/>
    </reaction>
</comment>
<evidence type="ECO:0000259" key="11">
    <source>
        <dbReference type="Pfam" id="PF01113"/>
    </source>
</evidence>
<evidence type="ECO:0000259" key="12">
    <source>
        <dbReference type="Pfam" id="PF05173"/>
    </source>
</evidence>
<dbReference type="GO" id="GO:0005829">
    <property type="term" value="C:cytosol"/>
    <property type="evidence" value="ECO:0007669"/>
    <property type="project" value="TreeGrafter"/>
</dbReference>
<dbReference type="InterPro" id="IPR036291">
    <property type="entry name" value="NAD(P)-bd_dom_sf"/>
</dbReference>
<feature type="active site" description="Proton donor/acceptor" evidence="9">
    <location>
        <position position="143"/>
    </location>
</feature>
<dbReference type="SUPFAM" id="SSF51735">
    <property type="entry name" value="NAD(P)-binding Rossmann-fold domains"/>
    <property type="match status" value="1"/>
</dbReference>
<keyword evidence="14" id="KW-1185">Reference proteome</keyword>
<dbReference type="HAMAP" id="MF_00102">
    <property type="entry name" value="DapB"/>
    <property type="match status" value="1"/>
</dbReference>
<dbReference type="Pfam" id="PF05173">
    <property type="entry name" value="DapB_C"/>
    <property type="match status" value="1"/>
</dbReference>
<evidence type="ECO:0000256" key="4">
    <source>
        <dbReference type="ARBA" id="ARBA00022857"/>
    </source>
</evidence>
<dbReference type="NCBIfam" id="TIGR00036">
    <property type="entry name" value="dapB"/>
    <property type="match status" value="1"/>
</dbReference>
<sequence>MIRIIMHGCNGKMGQVIGSLLAEDREAELVAGIDVFDDGHNAYPVFRNIRECDVEADCLIDFSSASAVDDMLDYCVEKSLPCVLCTTGLREEQLQKAEKAAESIAVLRSANMSLGINTLLKLLKNAAAILAPAGFDMEIVERHHRLKVDAPSGTALALADAINGELGNEYNYVYDRSGRREKRPEKEIGISAVRGGTIVGDHDVIFAGADEVITFSHTAYSKAVFGKGAVQAAKFLAGKPAGRYNMSDVINGAG</sequence>
<dbReference type="PANTHER" id="PTHR20836:SF7">
    <property type="entry name" value="4-HYDROXY-TETRAHYDRODIPICOLINATE REDUCTASE"/>
    <property type="match status" value="1"/>
</dbReference>
<evidence type="ECO:0000256" key="5">
    <source>
        <dbReference type="ARBA" id="ARBA00022915"/>
    </source>
</evidence>
<dbReference type="GO" id="GO:0009089">
    <property type="term" value="P:lysine biosynthetic process via diaminopimelate"/>
    <property type="evidence" value="ECO:0007669"/>
    <property type="project" value="UniProtKB-UniRule"/>
</dbReference>
<feature type="binding site" evidence="9">
    <location>
        <begin position="153"/>
        <end position="154"/>
    </location>
    <ligand>
        <name>(S)-2,3,4,5-tetrahydrodipicolinate</name>
        <dbReference type="ChEBI" id="CHEBI:16845"/>
    </ligand>
</feature>
<dbReference type="OrthoDB" id="9790352at2"/>
<comment type="caution">
    <text evidence="9">Was originally thought to be a dihydrodipicolinate reductase (DHDPR), catalyzing the conversion of dihydrodipicolinate to tetrahydrodipicolinate. However, it was shown in E.coli that the substrate of the enzymatic reaction is not dihydrodipicolinate (DHDP) but in fact (2S,4S)-4-hydroxy-2,3,4,5-tetrahydrodipicolinic acid (HTPA), the product released by the DapA-catalyzed reaction.</text>
</comment>
<dbReference type="PANTHER" id="PTHR20836">
    <property type="entry name" value="DIHYDRODIPICOLINATE REDUCTASE"/>
    <property type="match status" value="1"/>
</dbReference>
<comment type="function">
    <text evidence="9">Catalyzes the conversion of 4-hydroxy-tetrahydrodipicolinate (HTPA) to tetrahydrodipicolinate.</text>
</comment>
<feature type="domain" description="Dihydrodipicolinate reductase C-terminal" evidence="12">
    <location>
        <begin position="115"/>
        <end position="250"/>
    </location>
</feature>
<evidence type="ECO:0000313" key="13">
    <source>
        <dbReference type="EMBL" id="SOY31583.1"/>
    </source>
</evidence>
<dbReference type="UniPathway" id="UPA00034">
    <property type="reaction ID" value="UER00018"/>
</dbReference>
<dbReference type="InterPro" id="IPR022664">
    <property type="entry name" value="DapB_N_CS"/>
</dbReference>
<comment type="catalytic activity">
    <reaction evidence="9">
        <text>(S)-2,3,4,5-tetrahydrodipicolinate + NADP(+) + H2O = (2S,4S)-4-hydroxy-2,3,4,5-tetrahydrodipicolinate + NADPH + H(+)</text>
        <dbReference type="Rhea" id="RHEA:35331"/>
        <dbReference type="ChEBI" id="CHEBI:15377"/>
        <dbReference type="ChEBI" id="CHEBI:15378"/>
        <dbReference type="ChEBI" id="CHEBI:16845"/>
        <dbReference type="ChEBI" id="CHEBI:57783"/>
        <dbReference type="ChEBI" id="CHEBI:58349"/>
        <dbReference type="ChEBI" id="CHEBI:67139"/>
        <dbReference type="EC" id="1.17.1.8"/>
    </reaction>
</comment>
<evidence type="ECO:0000256" key="6">
    <source>
        <dbReference type="ARBA" id="ARBA00023002"/>
    </source>
</evidence>
<evidence type="ECO:0000256" key="1">
    <source>
        <dbReference type="ARBA" id="ARBA00006642"/>
    </source>
</evidence>
<dbReference type="GO" id="GO:0019877">
    <property type="term" value="P:diaminopimelate biosynthetic process"/>
    <property type="evidence" value="ECO:0007669"/>
    <property type="project" value="UniProtKB-UniRule"/>
</dbReference>
<dbReference type="CDD" id="cd02274">
    <property type="entry name" value="DHDPR_N"/>
    <property type="match status" value="1"/>
</dbReference>
<dbReference type="Pfam" id="PF01113">
    <property type="entry name" value="DapB_N"/>
    <property type="match status" value="1"/>
</dbReference>
<reference evidence="13 14" key="1">
    <citation type="submission" date="2018-01" db="EMBL/GenBank/DDBJ databases">
        <authorList>
            <person name="Gaut B.S."/>
            <person name="Morton B.R."/>
            <person name="Clegg M.T."/>
            <person name="Duvall M.R."/>
        </authorList>
    </citation>
    <scope>NUCLEOTIDE SEQUENCE [LARGE SCALE GENOMIC DNA]</scope>
    <source>
        <strain evidence="13">GP69</strain>
    </source>
</reference>
<protein>
    <recommendedName>
        <fullName evidence="9 10">4-hydroxy-tetrahydrodipicolinate reductase</fullName>
        <shortName evidence="9">HTPA reductase</shortName>
        <ecNumber evidence="9 10">1.17.1.8</ecNumber>
    </recommendedName>
</protein>
<evidence type="ECO:0000256" key="3">
    <source>
        <dbReference type="ARBA" id="ARBA00022605"/>
    </source>
</evidence>
<dbReference type="EMBL" id="OFSM01000028">
    <property type="protein sequence ID" value="SOY31583.1"/>
    <property type="molecule type" value="Genomic_DNA"/>
</dbReference>
<comment type="similarity">
    <text evidence="1 9">Belongs to the DapB family.</text>
</comment>
<dbReference type="GO" id="GO:0050661">
    <property type="term" value="F:NADP binding"/>
    <property type="evidence" value="ECO:0007669"/>
    <property type="project" value="UniProtKB-UniRule"/>
</dbReference>
<feature type="domain" description="Dihydrodipicolinate reductase N-terminal" evidence="11">
    <location>
        <begin position="2"/>
        <end position="112"/>
    </location>
</feature>
<dbReference type="RefSeq" id="WP_103241570.1">
    <property type="nucleotide sequence ID" value="NZ_CANRXC010000029.1"/>
</dbReference>
<dbReference type="AlphaFoldDB" id="A0A2K4ZM72"/>
<comment type="subcellular location">
    <subcellularLocation>
        <location evidence="9">Cytoplasm</location>
    </subcellularLocation>
</comment>
<dbReference type="Proteomes" id="UP000236311">
    <property type="component" value="Unassembled WGS sequence"/>
</dbReference>
<dbReference type="GO" id="GO:0008839">
    <property type="term" value="F:4-hydroxy-tetrahydrodipicolinate reductase"/>
    <property type="evidence" value="ECO:0007669"/>
    <property type="project" value="UniProtKB-UniRule"/>
</dbReference>
<dbReference type="InterPro" id="IPR023940">
    <property type="entry name" value="DHDPR_bac"/>
</dbReference>
<gene>
    <name evidence="9 13" type="primary">dapB</name>
    <name evidence="13" type="ORF">AMURIS_04327</name>
</gene>
<feature type="binding site" evidence="9">
    <location>
        <position position="37"/>
    </location>
    <ligand>
        <name>NAD(+)</name>
        <dbReference type="ChEBI" id="CHEBI:57540"/>
    </ligand>
</feature>
<feature type="binding site" evidence="9">
    <location>
        <begin position="109"/>
        <end position="112"/>
    </location>
    <ligand>
        <name>NAD(+)</name>
        <dbReference type="ChEBI" id="CHEBI:57540"/>
    </ligand>
</feature>
<dbReference type="InterPro" id="IPR000846">
    <property type="entry name" value="DapB_N"/>
</dbReference>
<comment type="subunit">
    <text evidence="9">Homotetramer.</text>
</comment>
<keyword evidence="2 9" id="KW-0963">Cytoplasm</keyword>
<evidence type="ECO:0000256" key="7">
    <source>
        <dbReference type="ARBA" id="ARBA00023027"/>
    </source>
</evidence>
<evidence type="ECO:0000256" key="10">
    <source>
        <dbReference type="NCBIfam" id="TIGR00036"/>
    </source>
</evidence>
<dbReference type="Gene3D" id="3.40.50.720">
    <property type="entry name" value="NAD(P)-binding Rossmann-like Domain"/>
    <property type="match status" value="1"/>
</dbReference>
<feature type="active site" description="Proton donor" evidence="9">
    <location>
        <position position="147"/>
    </location>
</feature>
<keyword evidence="4 9" id="KW-0521">NADP</keyword>
<proteinExistence type="inferred from homology"/>
<comment type="pathway">
    <text evidence="9">Amino-acid biosynthesis; L-lysine biosynthesis via DAP pathway; (S)-tetrahydrodipicolinate from L-aspartate: step 4/4.</text>
</comment>
<keyword evidence="5 9" id="KW-0220">Diaminopimelate biosynthesis</keyword>
<dbReference type="PROSITE" id="PS01298">
    <property type="entry name" value="DAPB"/>
    <property type="match status" value="1"/>
</dbReference>
<dbReference type="Gene3D" id="3.30.360.10">
    <property type="entry name" value="Dihydrodipicolinate Reductase, domain 2"/>
    <property type="match status" value="1"/>
</dbReference>